<protein>
    <recommendedName>
        <fullName evidence="5">Calcineurin-like phosphoesterase domain-containing protein</fullName>
    </recommendedName>
</protein>
<dbReference type="Gene3D" id="3.60.21.10">
    <property type="match status" value="1"/>
</dbReference>
<gene>
    <name evidence="3" type="ORF">HNQ52_003213</name>
</gene>
<sequence>MQYEGVDHHGWLRDVFVVWVFEVRITERGVTRLNDGNADTFDASVAFVFLTDIHVKGQDFDALRGRLVAGAVHSALEAQVPVVLLVGGDIAYSGTAAQYEIFENFVNEFRGELARRNLDFRGVILTPGNHDCDFSQQPKSVRAALQLAASSQTHFDPDIAEELVSVQDAFRTYSERASLSMTRISSLQSRCTLQVGENASITIDIINSAWASSLDEQPGKMVLPVPQLEPPSESGVAFAVMHHPPNWFEPWNQRALLRWLDEHFDGVFLGHEHQRESVERVRREVDAQLLMIFGPAFHEANAIDEGFSVHCLDLKQKMARSSDFSWKGEYYSRVPRSGVELPIGNSARKNGQLRFSKSFEEFLNDPGIPFKHGKVSRQLKLDDLYVLPDLRSAMQSGGGATVEDIVDRTDVLLRLSRCETALISAVEQAGKTSLAKYLTRDILRRGEVPLYLDAGKLPSSFHGEITAWINTCIAEQFPEDCREKVEQAIPSKRVALLDNIHQLPGGHDGLSRVLERLRNHHSRIIGFTGEFSAVAGIVEDLSSGRSNVWRDAELFEIPPTSHKLRSEIIRRWVALGDGGSYSESKLEARCRQLKKFVDEVFSRNIIPRYPVYVLLILQQLELASDANSIVANGSHGYLFEELITRTVDDRVKSFKIEIVFAVLSALARKLSKEPGESLSSEEFRDFFDEFLSGRKVHIDFDLFTKEVTGAQILLVYGGAVRFRHNYYYFYFLALSISSDRKRGDGGGVLDELVSYIHTERSANVLTFLAHLGHDEGVIERVCKHADTIFEGLDEAEISEGSKLLARFRTVAERSVLFDGRPSDVSDHLAQRADEFDRGRGGASEQFTDDPGNVSAAFKTIQILGQVIRSRAGNLDGELKKKAVTACSRLARRLMKLIFELVDNHGAEIAHQMSGALEEVLAMDPERARQLANRLLAMLISQLTLASVARVSSAVGSTELRPLVNEMRQLKKGVTEGLFWLGASILADKDFPVAAVDKFLHETKEGEVLPRIVVRELVKRRFYLSPPEPSIKRKYCDLLGLEIRYIPHGRKGLEGLSYRG</sequence>
<evidence type="ECO:0000313" key="3">
    <source>
        <dbReference type="EMBL" id="MBB5209641.1"/>
    </source>
</evidence>
<dbReference type="EMBL" id="JACHHP010000007">
    <property type="protein sequence ID" value="MBB5209641.1"/>
    <property type="molecule type" value="Genomic_DNA"/>
</dbReference>
<dbReference type="InterPro" id="IPR029052">
    <property type="entry name" value="Metallo-depent_PP-like"/>
</dbReference>
<dbReference type="GO" id="GO:0016787">
    <property type="term" value="F:hydrolase activity"/>
    <property type="evidence" value="ECO:0007669"/>
    <property type="project" value="InterPro"/>
</dbReference>
<evidence type="ECO:0008006" key="5">
    <source>
        <dbReference type="Google" id="ProtNLM"/>
    </source>
</evidence>
<dbReference type="SUPFAM" id="SSF52540">
    <property type="entry name" value="P-loop containing nucleoside triphosphate hydrolases"/>
    <property type="match status" value="1"/>
</dbReference>
<evidence type="ECO:0000313" key="4">
    <source>
        <dbReference type="Proteomes" id="UP000521199"/>
    </source>
</evidence>
<dbReference type="InterPro" id="IPR004843">
    <property type="entry name" value="Calcineurin-like_PHP"/>
</dbReference>
<dbReference type="InterPro" id="IPR057123">
    <property type="entry name" value="STAND_NTPase4_dom"/>
</dbReference>
<proteinExistence type="predicted"/>
<name>A0A7W8DAN9_9GAMM</name>
<dbReference type="Pfam" id="PF00149">
    <property type="entry name" value="Metallophos"/>
    <property type="match status" value="1"/>
</dbReference>
<feature type="domain" description="STAND NTPase 4 small alpha/beta" evidence="2">
    <location>
        <begin position="677"/>
        <end position="732"/>
    </location>
</feature>
<organism evidence="3 4">
    <name type="scientific">Chiayiivirga flava</name>
    <dbReference type="NCBI Taxonomy" id="659595"/>
    <lineage>
        <taxon>Bacteria</taxon>
        <taxon>Pseudomonadati</taxon>
        <taxon>Pseudomonadota</taxon>
        <taxon>Gammaproteobacteria</taxon>
        <taxon>Lysobacterales</taxon>
        <taxon>Lysobacteraceae</taxon>
        <taxon>Chiayiivirga</taxon>
    </lineage>
</organism>
<accession>A0A7W8DAN9</accession>
<dbReference type="AlphaFoldDB" id="A0A7W8DAN9"/>
<keyword evidence="4" id="KW-1185">Reference proteome</keyword>
<dbReference type="RefSeq" id="WP_183962174.1">
    <property type="nucleotide sequence ID" value="NZ_JACHHP010000007.1"/>
</dbReference>
<reference evidence="3 4" key="1">
    <citation type="submission" date="2020-08" db="EMBL/GenBank/DDBJ databases">
        <title>Genomic Encyclopedia of Type Strains, Phase IV (KMG-IV): sequencing the most valuable type-strain genomes for metagenomic binning, comparative biology and taxonomic classification.</title>
        <authorList>
            <person name="Goeker M."/>
        </authorList>
    </citation>
    <scope>NUCLEOTIDE SEQUENCE [LARGE SCALE GENOMIC DNA]</scope>
    <source>
        <strain evidence="3 4">DSM 24163</strain>
    </source>
</reference>
<evidence type="ECO:0000259" key="1">
    <source>
        <dbReference type="Pfam" id="PF00149"/>
    </source>
</evidence>
<evidence type="ECO:0000259" key="2">
    <source>
        <dbReference type="Pfam" id="PF24406"/>
    </source>
</evidence>
<dbReference type="Pfam" id="PF24406">
    <property type="entry name" value="nSTAND_NTPase4"/>
    <property type="match status" value="1"/>
</dbReference>
<comment type="caution">
    <text evidence="3">The sequence shown here is derived from an EMBL/GenBank/DDBJ whole genome shotgun (WGS) entry which is preliminary data.</text>
</comment>
<dbReference type="Proteomes" id="UP000521199">
    <property type="component" value="Unassembled WGS sequence"/>
</dbReference>
<feature type="domain" description="Calcineurin-like phosphoesterase" evidence="1">
    <location>
        <begin position="47"/>
        <end position="274"/>
    </location>
</feature>
<dbReference type="InterPro" id="IPR027417">
    <property type="entry name" value="P-loop_NTPase"/>
</dbReference>
<dbReference type="SUPFAM" id="SSF56300">
    <property type="entry name" value="Metallo-dependent phosphatases"/>
    <property type="match status" value="1"/>
</dbReference>